<evidence type="ECO:0000256" key="2">
    <source>
        <dbReference type="ARBA" id="ARBA00008685"/>
    </source>
</evidence>
<evidence type="ECO:0000256" key="10">
    <source>
        <dbReference type="SAM" id="SignalP"/>
    </source>
</evidence>
<evidence type="ECO:0000256" key="4">
    <source>
        <dbReference type="ARBA" id="ARBA00022692"/>
    </source>
</evidence>
<keyword evidence="4 9" id="KW-0812">Transmembrane</keyword>
<dbReference type="InterPro" id="IPR052192">
    <property type="entry name" value="Insect_Ionotropic_Sensory_Rcpt"/>
</dbReference>
<feature type="transmembrane region" description="Helical" evidence="9">
    <location>
        <begin position="542"/>
        <end position="566"/>
    </location>
</feature>
<dbReference type="GO" id="GO:0015276">
    <property type="term" value="F:ligand-gated monoatomic ion channel activity"/>
    <property type="evidence" value="ECO:0007669"/>
    <property type="project" value="InterPro"/>
</dbReference>
<organism evidence="12">
    <name type="scientific">Photinus pyralis</name>
    <name type="common">Common eastern firefly</name>
    <name type="synonym">Lampyris pyralis</name>
    <dbReference type="NCBI Taxonomy" id="7054"/>
    <lineage>
        <taxon>Eukaryota</taxon>
        <taxon>Metazoa</taxon>
        <taxon>Ecdysozoa</taxon>
        <taxon>Arthropoda</taxon>
        <taxon>Hexapoda</taxon>
        <taxon>Insecta</taxon>
        <taxon>Pterygota</taxon>
        <taxon>Neoptera</taxon>
        <taxon>Endopterygota</taxon>
        <taxon>Coleoptera</taxon>
        <taxon>Polyphaga</taxon>
        <taxon>Elateriformia</taxon>
        <taxon>Elateroidea</taxon>
        <taxon>Lampyridae</taxon>
        <taxon>Lampyrinae</taxon>
        <taxon>Photinus</taxon>
    </lineage>
</organism>
<dbReference type="EMBL" id="GEZM01027458">
    <property type="protein sequence ID" value="JAV86733.1"/>
    <property type="molecule type" value="Transcribed_RNA"/>
</dbReference>
<feature type="transmembrane region" description="Helical" evidence="9">
    <location>
        <begin position="296"/>
        <end position="315"/>
    </location>
</feature>
<dbReference type="Pfam" id="PF00060">
    <property type="entry name" value="Lig_chan"/>
    <property type="match status" value="1"/>
</dbReference>
<keyword evidence="6 9" id="KW-0472">Membrane</keyword>
<evidence type="ECO:0000256" key="9">
    <source>
        <dbReference type="SAM" id="Phobius"/>
    </source>
</evidence>
<evidence type="ECO:0000256" key="7">
    <source>
        <dbReference type="ARBA" id="ARBA00023170"/>
    </source>
</evidence>
<dbReference type="GO" id="GO:0050906">
    <property type="term" value="P:detection of stimulus involved in sensory perception"/>
    <property type="evidence" value="ECO:0007669"/>
    <property type="project" value="UniProtKB-ARBA"/>
</dbReference>
<dbReference type="AlphaFoldDB" id="A0A1Y1MM23"/>
<dbReference type="PANTHER" id="PTHR42643:SF39">
    <property type="entry name" value="IONOTROPIC RECEPTOR 56A-RELATED"/>
    <property type="match status" value="1"/>
</dbReference>
<keyword evidence="10" id="KW-0732">Signal</keyword>
<comment type="similarity">
    <text evidence="2">Belongs to the glutamate-gated ion channel (TC 1.A.10.1) family.</text>
</comment>
<dbReference type="Gene3D" id="1.10.287.70">
    <property type="match status" value="1"/>
</dbReference>
<dbReference type="InterPro" id="IPR001320">
    <property type="entry name" value="Iontro_rcpt_C"/>
</dbReference>
<feature type="signal peptide" evidence="10">
    <location>
        <begin position="1"/>
        <end position="16"/>
    </location>
</feature>
<sequence length="571" mass="66266">MLRLIFTFFLFKFGHCFLMTAKSDVVVQSCVSRVISSIFGSESTLYYVFQGERRDALPFDVVNPIVTFNVSNPIILTGTRREKQFVIQWDYFEDDVFGKMMKSELWVHRFMGTSVFLIITKDLKMLTDLFFYMWQRGLIYVALMITHENAALTTLHTAFPFGPNQEIQWEMQFCEDPQMRNTILKPIKNYNRFVSYLMEPSITTWENSRINKLATGNLVTINALKETYNLSIKSVSKRPALFLNQHVFGITPYDLFSLKISGVTKPHLRGEWVWMVPQPKQIVGPAIFIRRFEVEVWIGTVCAFLGLTFVLWLALRKSDVTKICLDVFLLTIFGLIDKMPTTAMLRYVILLYIIYSIHIQTAYISNLVPSLTLPQYEKGIRTIEDLANSKFPIYDTESETDRSDIIPANDTTSKKALRSRINQKIIYLKLDENMLFDMLKEWNNFSFKATSFRVEQFETVRNYTIPNTIIDNAFSGLIQISYTMLTARGEHYFLDTLNEMVDMLTESGIYQKHERDVDERLQDVARSRMIPHEPVALDLRHLYGLFIIYGFGLAISFIVLLGECVLGRLSP</sequence>
<reference evidence="12" key="1">
    <citation type="journal article" date="2016" name="Sci. Rep.">
        <title>Molecular characterization of firefly nuptial gifts: a multi-omics approach sheds light on postcopulatory sexual selection.</title>
        <authorList>
            <person name="Al-Wathiqui N."/>
            <person name="Fallon T.R."/>
            <person name="South A."/>
            <person name="Weng J.K."/>
            <person name="Lewis S.M."/>
        </authorList>
    </citation>
    <scope>NUCLEOTIDE SEQUENCE</scope>
</reference>
<proteinExistence type="inferred from homology"/>
<keyword evidence="7" id="KW-0675">Receptor</keyword>
<accession>A0A1Y1MM23</accession>
<keyword evidence="8" id="KW-0325">Glycoprotein</keyword>
<dbReference type="GO" id="GO:0005886">
    <property type="term" value="C:plasma membrane"/>
    <property type="evidence" value="ECO:0007669"/>
    <property type="project" value="UniProtKB-SubCell"/>
</dbReference>
<evidence type="ECO:0000313" key="12">
    <source>
        <dbReference type="EMBL" id="JAV86733.1"/>
    </source>
</evidence>
<feature type="chain" id="PRO_5013095856" description="Ionotropic glutamate receptor C-terminal domain-containing protein" evidence="10">
    <location>
        <begin position="17"/>
        <end position="571"/>
    </location>
</feature>
<feature type="domain" description="Ionotropic glutamate receptor C-terminal" evidence="11">
    <location>
        <begin position="294"/>
        <end position="553"/>
    </location>
</feature>
<dbReference type="PANTHER" id="PTHR42643">
    <property type="entry name" value="IONOTROPIC RECEPTOR 20A-RELATED"/>
    <property type="match status" value="1"/>
</dbReference>
<evidence type="ECO:0000256" key="5">
    <source>
        <dbReference type="ARBA" id="ARBA00022989"/>
    </source>
</evidence>
<evidence type="ECO:0000256" key="8">
    <source>
        <dbReference type="ARBA" id="ARBA00023180"/>
    </source>
</evidence>
<keyword evidence="3" id="KW-1003">Cell membrane</keyword>
<protein>
    <recommendedName>
        <fullName evidence="11">Ionotropic glutamate receptor C-terminal domain-containing protein</fullName>
    </recommendedName>
</protein>
<comment type="subcellular location">
    <subcellularLocation>
        <location evidence="1">Cell membrane</location>
        <topology evidence="1">Multi-pass membrane protein</topology>
    </subcellularLocation>
</comment>
<evidence type="ECO:0000256" key="6">
    <source>
        <dbReference type="ARBA" id="ARBA00023136"/>
    </source>
</evidence>
<keyword evidence="5 9" id="KW-1133">Transmembrane helix</keyword>
<evidence type="ECO:0000256" key="3">
    <source>
        <dbReference type="ARBA" id="ARBA00022475"/>
    </source>
</evidence>
<evidence type="ECO:0000256" key="1">
    <source>
        <dbReference type="ARBA" id="ARBA00004651"/>
    </source>
</evidence>
<name>A0A1Y1MM23_PHOPY</name>
<evidence type="ECO:0000259" key="11">
    <source>
        <dbReference type="Pfam" id="PF00060"/>
    </source>
</evidence>